<evidence type="ECO:0000313" key="3">
    <source>
        <dbReference type="Proteomes" id="UP000299211"/>
    </source>
</evidence>
<feature type="region of interest" description="Disordered" evidence="1">
    <location>
        <begin position="1"/>
        <end position="54"/>
    </location>
</feature>
<feature type="compositionally biased region" description="Basic and acidic residues" evidence="1">
    <location>
        <begin position="1"/>
        <end position="18"/>
    </location>
</feature>
<dbReference type="Proteomes" id="UP000299211">
    <property type="component" value="Unassembled WGS sequence"/>
</dbReference>
<protein>
    <submittedName>
        <fullName evidence="2">Uncharacterized protein</fullName>
    </submittedName>
</protein>
<comment type="caution">
    <text evidence="2">The sequence shown here is derived from an EMBL/GenBank/DDBJ whole genome shotgun (WGS) entry which is preliminary data.</text>
</comment>
<dbReference type="STRING" id="33903.AQJ43_32480"/>
<proteinExistence type="predicted"/>
<evidence type="ECO:0000313" key="2">
    <source>
        <dbReference type="EMBL" id="GDY77660.1"/>
    </source>
</evidence>
<feature type="compositionally biased region" description="Basic and acidic residues" evidence="1">
    <location>
        <begin position="33"/>
        <end position="44"/>
    </location>
</feature>
<name>A0A4D4MZL2_STRAX</name>
<dbReference type="EMBL" id="BJHY01000001">
    <property type="protein sequence ID" value="GDY77660.1"/>
    <property type="molecule type" value="Genomic_DNA"/>
</dbReference>
<organism evidence="2 3">
    <name type="scientific">Streptomyces avermitilis</name>
    <dbReference type="NCBI Taxonomy" id="33903"/>
    <lineage>
        <taxon>Bacteria</taxon>
        <taxon>Bacillati</taxon>
        <taxon>Actinomycetota</taxon>
        <taxon>Actinomycetes</taxon>
        <taxon>Kitasatosporales</taxon>
        <taxon>Streptomycetaceae</taxon>
        <taxon>Streptomyces</taxon>
    </lineage>
</organism>
<reference evidence="2 3" key="1">
    <citation type="submission" date="2019-04" db="EMBL/GenBank/DDBJ databases">
        <title>Draft genome sequences of Streptomyces avermitilis ATCC 31267.</title>
        <authorList>
            <person name="Komaki H."/>
            <person name="Tamura T."/>
            <person name="Hosoyama A."/>
        </authorList>
    </citation>
    <scope>NUCLEOTIDE SEQUENCE [LARGE SCALE GENOMIC DNA]</scope>
    <source>
        <strain evidence="2 3">ATCC 31267</strain>
    </source>
</reference>
<accession>A0A4D4MZL2</accession>
<dbReference type="AlphaFoldDB" id="A0A4D4MZL2"/>
<gene>
    <name evidence="2" type="ORF">SAV31267_071450</name>
</gene>
<sequence length="116" mass="12793">MSIRGPTHELHWTREKGHQPAQRPARPLGPSLDRPRNGLEDRASSRRLAPGARERFGQTCPDIFELSDGNFAVIGTEATADLDGELPPDAARAEYERIVVISRETLVRAKADIPDA</sequence>
<evidence type="ECO:0000256" key="1">
    <source>
        <dbReference type="SAM" id="MobiDB-lite"/>
    </source>
</evidence>